<sequence length="413" mass="47090">MLIGCDVFFQLLLPSEAEYTNACSNEAASQPSSPCILNTKLGHVIARALESSIIKNQVVSLLCTTCNTDVSNNIKKFWEVERVPEIFTEGDSEHNLAEDVFVKSVKLENKKFQVDLPLKLETDKINETLGNSFDLALHRFYSLERRLHKNVNLLSDYQKFIDEYIELGHGHYIDLTSYNFNDDPIYFMPHHAVINEHSKSTRTRVVYDASMKTNNKISLNDILLNGPMVQKELFDIALLFRTGKYTLNADIKKMFRNILVNPEHTSLQNILWRNNPNQASSTYLATRCLLELANRYQHEFPLASFIIKNCTYVDDILYSHSDINILFNAKNELREMLGYGSFGLHKWASNTPGVLSDIPEADQQFSELDLLQNSLSMKALGLTFDIKKDCFIISKRFHATIMVTEPGVGCLLA</sequence>
<proteinExistence type="predicted"/>
<dbReference type="SUPFAM" id="SSF56672">
    <property type="entry name" value="DNA/RNA polymerases"/>
    <property type="match status" value="1"/>
</dbReference>
<keyword evidence="3" id="KW-1185">Reference proteome</keyword>
<dbReference type="PANTHER" id="PTHR47331:SF1">
    <property type="entry name" value="GAG-LIKE PROTEIN"/>
    <property type="match status" value="1"/>
</dbReference>
<evidence type="ECO:0000313" key="3">
    <source>
        <dbReference type="Proteomes" id="UP001549920"/>
    </source>
</evidence>
<name>A0ABR3H1D3_LOXSC</name>
<gene>
    <name evidence="2" type="ORF">ABMA27_012455</name>
</gene>
<comment type="caution">
    <text evidence="2">The sequence shown here is derived from an EMBL/GenBank/DDBJ whole genome shotgun (WGS) entry which is preliminary data.</text>
</comment>
<evidence type="ECO:0000313" key="2">
    <source>
        <dbReference type="EMBL" id="KAL0858622.1"/>
    </source>
</evidence>
<reference evidence="2 3" key="1">
    <citation type="submission" date="2024-06" db="EMBL/GenBank/DDBJ databases">
        <title>A chromosome-level genome assembly of beet webworm, Loxostege sticticalis.</title>
        <authorList>
            <person name="Zhang Y."/>
        </authorList>
    </citation>
    <scope>NUCLEOTIDE SEQUENCE [LARGE SCALE GENOMIC DNA]</scope>
    <source>
        <strain evidence="2">AQ026</strain>
        <tissue evidence="2">Whole body</tissue>
    </source>
</reference>
<keyword evidence="1" id="KW-0732">Signal</keyword>
<dbReference type="PANTHER" id="PTHR47331">
    <property type="entry name" value="PHD-TYPE DOMAIN-CONTAINING PROTEIN"/>
    <property type="match status" value="1"/>
</dbReference>
<dbReference type="Proteomes" id="UP001549920">
    <property type="component" value="Unassembled WGS sequence"/>
</dbReference>
<evidence type="ECO:0008006" key="4">
    <source>
        <dbReference type="Google" id="ProtNLM"/>
    </source>
</evidence>
<dbReference type="EMBL" id="JBEUOH010000030">
    <property type="protein sequence ID" value="KAL0858622.1"/>
    <property type="molecule type" value="Genomic_DNA"/>
</dbReference>
<feature type="chain" id="PRO_5045086458" description="Reverse transcriptase domain-containing protein" evidence="1">
    <location>
        <begin position="18"/>
        <end position="413"/>
    </location>
</feature>
<protein>
    <recommendedName>
        <fullName evidence="4">Reverse transcriptase domain-containing protein</fullName>
    </recommendedName>
</protein>
<accession>A0ABR3H1D3</accession>
<organism evidence="2 3">
    <name type="scientific">Loxostege sticticalis</name>
    <name type="common">Beet webworm moth</name>
    <dbReference type="NCBI Taxonomy" id="481309"/>
    <lineage>
        <taxon>Eukaryota</taxon>
        <taxon>Metazoa</taxon>
        <taxon>Ecdysozoa</taxon>
        <taxon>Arthropoda</taxon>
        <taxon>Hexapoda</taxon>
        <taxon>Insecta</taxon>
        <taxon>Pterygota</taxon>
        <taxon>Neoptera</taxon>
        <taxon>Endopterygota</taxon>
        <taxon>Lepidoptera</taxon>
        <taxon>Glossata</taxon>
        <taxon>Ditrysia</taxon>
        <taxon>Pyraloidea</taxon>
        <taxon>Crambidae</taxon>
        <taxon>Pyraustinae</taxon>
        <taxon>Loxostege</taxon>
    </lineage>
</organism>
<evidence type="ECO:0000256" key="1">
    <source>
        <dbReference type="SAM" id="SignalP"/>
    </source>
</evidence>
<feature type="signal peptide" evidence="1">
    <location>
        <begin position="1"/>
        <end position="17"/>
    </location>
</feature>
<dbReference type="InterPro" id="IPR043502">
    <property type="entry name" value="DNA/RNA_pol_sf"/>
</dbReference>